<evidence type="ECO:0000256" key="5">
    <source>
        <dbReference type="ARBA" id="ARBA00009595"/>
    </source>
</evidence>
<comment type="catalytic activity">
    <reaction evidence="19">
        <text>NADPH + H2O = reduced beta-nicotinamide D-ribonucleotide + adenosine 2',5'-bisphosphate + 2 H(+)</text>
        <dbReference type="Rhea" id="RHEA:60820"/>
        <dbReference type="ChEBI" id="CHEBI:15377"/>
        <dbReference type="ChEBI" id="CHEBI:15378"/>
        <dbReference type="ChEBI" id="CHEBI:57783"/>
        <dbReference type="ChEBI" id="CHEBI:90832"/>
        <dbReference type="ChEBI" id="CHEBI:194156"/>
    </reaction>
    <physiologicalReaction direction="left-to-right" evidence="19">
        <dbReference type="Rhea" id="RHEA:60821"/>
    </physiologicalReaction>
</comment>
<dbReference type="InterPro" id="IPR000086">
    <property type="entry name" value="NUDIX_hydrolase_dom"/>
</dbReference>
<comment type="catalytic activity">
    <reaction evidence="21">
        <text>NADH + H2O = reduced beta-nicotinamide D-ribonucleotide + AMP + 2 H(+)</text>
        <dbReference type="Rhea" id="RHEA:48868"/>
        <dbReference type="ChEBI" id="CHEBI:15377"/>
        <dbReference type="ChEBI" id="CHEBI:15378"/>
        <dbReference type="ChEBI" id="CHEBI:57945"/>
        <dbReference type="ChEBI" id="CHEBI:90832"/>
        <dbReference type="ChEBI" id="CHEBI:456215"/>
        <dbReference type="EC" id="3.6.1.22"/>
    </reaction>
    <physiologicalReaction direction="left-to-right" evidence="21">
        <dbReference type="Rhea" id="RHEA:48869"/>
    </physiologicalReaction>
</comment>
<evidence type="ECO:0000256" key="6">
    <source>
        <dbReference type="ARBA" id="ARBA00012381"/>
    </source>
</evidence>
<dbReference type="EMBL" id="RJVU01007774">
    <property type="protein sequence ID" value="ROL53702.1"/>
    <property type="molecule type" value="Genomic_DNA"/>
</dbReference>
<comment type="cofactor">
    <cofactor evidence="1">
        <name>Mg(2+)</name>
        <dbReference type="ChEBI" id="CHEBI:18420"/>
    </cofactor>
</comment>
<evidence type="ECO:0000256" key="10">
    <source>
        <dbReference type="ARBA" id="ARBA00022857"/>
    </source>
</evidence>
<keyword evidence="7" id="KW-0479">Metal-binding</keyword>
<dbReference type="Pfam" id="PF00293">
    <property type="entry name" value="NUDIX"/>
    <property type="match status" value="1"/>
</dbReference>
<dbReference type="GO" id="GO:0005829">
    <property type="term" value="C:cytosol"/>
    <property type="evidence" value="ECO:0007669"/>
    <property type="project" value="TreeGrafter"/>
</dbReference>
<evidence type="ECO:0000256" key="19">
    <source>
        <dbReference type="ARBA" id="ARBA00047501"/>
    </source>
</evidence>
<evidence type="ECO:0000256" key="8">
    <source>
        <dbReference type="ARBA" id="ARBA00022801"/>
    </source>
</evidence>
<evidence type="ECO:0000256" key="15">
    <source>
        <dbReference type="ARBA" id="ARBA00030313"/>
    </source>
</evidence>
<protein>
    <recommendedName>
        <fullName evidence="14">NAD-capped RNA hydrolase NUDT12</fullName>
        <ecNumber evidence="6">3.6.1.22</ecNumber>
    </recommendedName>
    <alternativeName>
        <fullName evidence="15">NADH pyrophosphatase NUDT12</fullName>
    </alternativeName>
    <alternativeName>
        <fullName evidence="16">Nucleoside diphosphate-linked moiety X motif 12</fullName>
    </alternativeName>
</protein>
<dbReference type="GO" id="GO:0006742">
    <property type="term" value="P:NADP+ catabolic process"/>
    <property type="evidence" value="ECO:0007669"/>
    <property type="project" value="TreeGrafter"/>
</dbReference>
<dbReference type="Proteomes" id="UP000281406">
    <property type="component" value="Unassembled WGS sequence"/>
</dbReference>
<evidence type="ECO:0000256" key="18">
    <source>
        <dbReference type="ARBA" id="ARBA00046702"/>
    </source>
</evidence>
<dbReference type="Gene3D" id="1.25.40.20">
    <property type="entry name" value="Ankyrin repeat-containing domain"/>
    <property type="match status" value="1"/>
</dbReference>
<evidence type="ECO:0000256" key="12">
    <source>
        <dbReference type="ARBA" id="ARBA00023140"/>
    </source>
</evidence>
<keyword evidence="25" id="KW-1185">Reference proteome</keyword>
<dbReference type="InterPro" id="IPR036770">
    <property type="entry name" value="Ankyrin_rpt-contain_sf"/>
</dbReference>
<dbReference type="SMART" id="SM00248">
    <property type="entry name" value="ANK"/>
    <property type="match status" value="2"/>
</dbReference>
<dbReference type="PANTHER" id="PTHR42904:SF6">
    <property type="entry name" value="NAD-CAPPED RNA HYDROLASE NUDT12"/>
    <property type="match status" value="1"/>
</dbReference>
<evidence type="ECO:0000256" key="2">
    <source>
        <dbReference type="ARBA" id="ARBA00001947"/>
    </source>
</evidence>
<evidence type="ECO:0000256" key="7">
    <source>
        <dbReference type="ARBA" id="ARBA00022723"/>
    </source>
</evidence>
<proteinExistence type="inferred from homology"/>
<dbReference type="InterPro" id="IPR015376">
    <property type="entry name" value="Znr_NADH_PPase"/>
</dbReference>
<dbReference type="Pfam" id="PF12796">
    <property type="entry name" value="Ank_2"/>
    <property type="match status" value="1"/>
</dbReference>
<dbReference type="InterPro" id="IPR049734">
    <property type="entry name" value="NudC-like_C"/>
</dbReference>
<comment type="caution">
    <text evidence="24">The sequence shown here is derived from an EMBL/GenBank/DDBJ whole genome shotgun (WGS) entry which is preliminary data.</text>
</comment>
<evidence type="ECO:0000256" key="20">
    <source>
        <dbReference type="ARBA" id="ARBA00049196"/>
    </source>
</evidence>
<comment type="catalytic activity">
    <reaction evidence="20">
        <text>NAD(+) + H2O = beta-nicotinamide D-ribonucleotide + AMP + 2 H(+)</text>
        <dbReference type="Rhea" id="RHEA:11800"/>
        <dbReference type="ChEBI" id="CHEBI:14649"/>
        <dbReference type="ChEBI" id="CHEBI:15377"/>
        <dbReference type="ChEBI" id="CHEBI:15378"/>
        <dbReference type="ChEBI" id="CHEBI:57540"/>
        <dbReference type="ChEBI" id="CHEBI:456215"/>
        <dbReference type="EC" id="3.6.1.22"/>
    </reaction>
    <physiologicalReaction direction="left-to-right" evidence="20">
        <dbReference type="Rhea" id="RHEA:11801"/>
    </physiologicalReaction>
</comment>
<dbReference type="GO" id="GO:0019677">
    <property type="term" value="P:NAD+ catabolic process"/>
    <property type="evidence" value="ECO:0007669"/>
    <property type="project" value="TreeGrafter"/>
</dbReference>
<dbReference type="PROSITE" id="PS50297">
    <property type="entry name" value="ANK_REP_REGION"/>
    <property type="match status" value="1"/>
</dbReference>
<comment type="subunit">
    <text evidence="18">Homodimer. Homodimerization is essential for its catalytic activity and protein stability. Interacts (via ANK repeats) with BLMH.</text>
</comment>
<dbReference type="InterPro" id="IPR002110">
    <property type="entry name" value="Ankyrin_rpt"/>
</dbReference>
<dbReference type="SUPFAM" id="SSF55811">
    <property type="entry name" value="Nudix"/>
    <property type="match status" value="1"/>
</dbReference>
<gene>
    <name evidence="24" type="ORF">DPX16_2423</name>
</gene>
<evidence type="ECO:0000313" key="25">
    <source>
        <dbReference type="Proteomes" id="UP000281406"/>
    </source>
</evidence>
<dbReference type="InterPro" id="IPR015797">
    <property type="entry name" value="NUDIX_hydrolase-like_dom_sf"/>
</dbReference>
<dbReference type="Gene3D" id="3.90.79.10">
    <property type="entry name" value="Nucleoside Triphosphate Pyrophosphohydrolase"/>
    <property type="match status" value="1"/>
</dbReference>
<keyword evidence="9" id="KW-0460">Magnesium</keyword>
<comment type="subcellular location">
    <subcellularLocation>
        <location evidence="4">Cytoplasmic granule</location>
    </subcellularLocation>
    <subcellularLocation>
        <location evidence="3">Peroxisome</location>
    </subcellularLocation>
</comment>
<evidence type="ECO:0000256" key="14">
    <source>
        <dbReference type="ARBA" id="ARBA00023869"/>
    </source>
</evidence>
<dbReference type="Pfam" id="PF09296">
    <property type="entry name" value="NUDIX-like"/>
    <property type="match status" value="1"/>
</dbReference>
<organism evidence="24 25">
    <name type="scientific">Anabarilius grahami</name>
    <name type="common">Kanglang fish</name>
    <name type="synonym">Barilius grahami</name>
    <dbReference type="NCBI Taxonomy" id="495550"/>
    <lineage>
        <taxon>Eukaryota</taxon>
        <taxon>Metazoa</taxon>
        <taxon>Chordata</taxon>
        <taxon>Craniata</taxon>
        <taxon>Vertebrata</taxon>
        <taxon>Euteleostomi</taxon>
        <taxon>Actinopterygii</taxon>
        <taxon>Neopterygii</taxon>
        <taxon>Teleostei</taxon>
        <taxon>Ostariophysi</taxon>
        <taxon>Cypriniformes</taxon>
        <taxon>Xenocyprididae</taxon>
        <taxon>Xenocypridinae</taxon>
        <taxon>Xenocypridinae incertae sedis</taxon>
        <taxon>Anabarilius</taxon>
    </lineage>
</organism>
<dbReference type="PROSITE" id="PS51462">
    <property type="entry name" value="NUDIX"/>
    <property type="match status" value="1"/>
</dbReference>
<sequence>MMSSVQMSGRDELLERFLDASSRGDVETVSVLTSQSRELLNRRGDQGWTALMLAARNGHYKVAKALLSNGCDTSVTNRSGQTAADVAQFWGHRHVVRLLAGGCDHTRDLRHLLPSRAAEEPDTYFNRELLDRKSDRRSDSEWLAAKQASPETVFLLFHQLNPLVSSRAEDAEDGRPDMRLCKLRAPAVKELLKNSDTVVVFLGVEKQETGDGLLAWFALDTEDDPTELLKAEDPGRFFLPGAMPGLLRLSDDDAGVFLNRFGSMRPTINPIRAGKKIEGYALFRWSTLDILLTISVVAQARSVLAWHSRYRFCPTCGSSTKVEEGGYKRTCLRAGCRSLQGVHNTCYPRVGKSGGDHVSPSSRWESMSAGTQEDLSSRNVLVPRRVRRARYLKPKRRYGPLDKGFLKREALEAAVRREVLEESGVQVGPVQYMSSQAWPMPSCLMIGCHCVALTTDIKVDESEIEEARWFTRQQVIDALVKDKRAVFSMPPRQAIAHYLLKHWTGFNANL</sequence>
<dbReference type="GO" id="GO:0046872">
    <property type="term" value="F:metal ion binding"/>
    <property type="evidence" value="ECO:0007669"/>
    <property type="project" value="UniProtKB-KW"/>
</dbReference>
<reference evidence="24 25" key="1">
    <citation type="submission" date="2018-10" db="EMBL/GenBank/DDBJ databases">
        <title>Genome assembly for a Yunnan-Guizhou Plateau 3E fish, Anabarilius grahami (Regan), and its evolutionary and genetic applications.</title>
        <authorList>
            <person name="Jiang W."/>
        </authorList>
    </citation>
    <scope>NUCLEOTIDE SEQUENCE [LARGE SCALE GENOMIC DNA]</scope>
    <source>
        <strain evidence="24">AG-KIZ</strain>
        <tissue evidence="24">Muscle</tissue>
    </source>
</reference>
<evidence type="ECO:0000256" key="9">
    <source>
        <dbReference type="ARBA" id="ARBA00022842"/>
    </source>
</evidence>
<evidence type="ECO:0000256" key="4">
    <source>
        <dbReference type="ARBA" id="ARBA00004463"/>
    </source>
</evidence>
<evidence type="ECO:0000256" key="22">
    <source>
        <dbReference type="PROSITE-ProRule" id="PRU00023"/>
    </source>
</evidence>
<dbReference type="CDD" id="cd03429">
    <property type="entry name" value="NUDIX_NADH_pyrophosphatase_Nudt13"/>
    <property type="match status" value="1"/>
</dbReference>
<comment type="function">
    <text evidence="17">mRNA decapping enzyme that specifically removes the nicotinamide adenine dinucleotide (NAD) cap from a subset of mRNAs by hydrolyzing the diphosphate linkage to produce nicotinamide mononucleotide (NMN) and 5' monophosphate mRNA. The NAD-cap is present at the 5'-end of some RNAs; in contrast to the canonical N7 methylguanosine (m7G) cap, the NAD cap promotes mRNA decay. Preferentially acts on NAD-capped transcripts in response to nutrient stress. Also acts on free nicotinamide adenine dinucleotide molecules: hydrolyzes NAD(H) into NMN(H) and AMP, and NADPH into NMNH and 2',5'-ADP. May act to regulate the concentration of peroxisomal nicotinamide nucleotide cofactors required for oxidative metabolism in this organelle. Regulates the levels of circadian clock components PER1, PER2, PER3 and CRY2 in the liver.</text>
</comment>
<dbReference type="OrthoDB" id="10249612at2759"/>
<keyword evidence="22" id="KW-0040">ANK repeat</keyword>
<evidence type="ECO:0000313" key="24">
    <source>
        <dbReference type="EMBL" id="ROL53702.1"/>
    </source>
</evidence>
<feature type="domain" description="Nudix hydrolase" evidence="23">
    <location>
        <begin position="362"/>
        <end position="493"/>
    </location>
</feature>
<feature type="repeat" description="ANK" evidence="22">
    <location>
        <begin position="46"/>
        <end position="78"/>
    </location>
</feature>
<dbReference type="Gene3D" id="3.90.79.20">
    <property type="match status" value="1"/>
</dbReference>
<evidence type="ECO:0000256" key="17">
    <source>
        <dbReference type="ARBA" id="ARBA00045837"/>
    </source>
</evidence>
<accession>A0A3N0Z5Z2</accession>
<dbReference type="PANTHER" id="PTHR42904">
    <property type="entry name" value="NUDIX HYDROLASE, NUDC SUBFAMILY"/>
    <property type="match status" value="1"/>
</dbReference>
<dbReference type="InterPro" id="IPR050241">
    <property type="entry name" value="NAD-cap_RNA_hydrolase_NudC"/>
</dbReference>
<evidence type="ECO:0000256" key="21">
    <source>
        <dbReference type="ARBA" id="ARBA00049264"/>
    </source>
</evidence>
<evidence type="ECO:0000256" key="13">
    <source>
        <dbReference type="ARBA" id="ARBA00023679"/>
    </source>
</evidence>
<evidence type="ECO:0000256" key="3">
    <source>
        <dbReference type="ARBA" id="ARBA00004275"/>
    </source>
</evidence>
<comment type="catalytic activity">
    <reaction evidence="13">
        <text>a 5'-end NAD(+)-phospho-ribonucleoside in mRNA + H2O = a 5'-end phospho-adenosine-phospho-ribonucleoside in mRNA + beta-nicotinamide D-ribonucleotide + 2 H(+)</text>
        <dbReference type="Rhea" id="RHEA:60876"/>
        <dbReference type="Rhea" id="RHEA-COMP:15698"/>
        <dbReference type="Rhea" id="RHEA-COMP:15719"/>
        <dbReference type="ChEBI" id="CHEBI:14649"/>
        <dbReference type="ChEBI" id="CHEBI:15377"/>
        <dbReference type="ChEBI" id="CHEBI:15378"/>
        <dbReference type="ChEBI" id="CHEBI:144029"/>
        <dbReference type="ChEBI" id="CHEBI:144051"/>
    </reaction>
    <physiologicalReaction direction="left-to-right" evidence="13">
        <dbReference type="Rhea" id="RHEA:60877"/>
    </physiologicalReaction>
</comment>
<evidence type="ECO:0000256" key="16">
    <source>
        <dbReference type="ARBA" id="ARBA00031178"/>
    </source>
</evidence>
<dbReference type="SUPFAM" id="SSF48403">
    <property type="entry name" value="Ankyrin repeat"/>
    <property type="match status" value="1"/>
</dbReference>
<dbReference type="GO" id="GO:0005777">
    <property type="term" value="C:peroxisome"/>
    <property type="evidence" value="ECO:0007669"/>
    <property type="project" value="UniProtKB-SubCell"/>
</dbReference>
<dbReference type="Pfam" id="PF09297">
    <property type="entry name" value="Zn_ribbon_NUD"/>
    <property type="match status" value="1"/>
</dbReference>
<dbReference type="InterPro" id="IPR015375">
    <property type="entry name" value="NADH_PPase-like_N"/>
</dbReference>
<keyword evidence="8" id="KW-0378">Hydrolase</keyword>
<keyword evidence="11" id="KW-0520">NAD</keyword>
<dbReference type="AlphaFoldDB" id="A0A3N0Z5Z2"/>
<evidence type="ECO:0000256" key="11">
    <source>
        <dbReference type="ARBA" id="ARBA00023027"/>
    </source>
</evidence>
<dbReference type="EC" id="3.6.1.22" evidence="6"/>
<name>A0A3N0Z5Z2_ANAGA</name>
<keyword evidence="10" id="KW-0521">NADP</keyword>
<evidence type="ECO:0000259" key="23">
    <source>
        <dbReference type="PROSITE" id="PS51462"/>
    </source>
</evidence>
<keyword evidence="12" id="KW-0576">Peroxisome</keyword>
<comment type="cofactor">
    <cofactor evidence="2">
        <name>Zn(2+)</name>
        <dbReference type="ChEBI" id="CHEBI:29105"/>
    </cofactor>
</comment>
<dbReference type="FunFam" id="1.25.40.20:FF:000167">
    <property type="entry name" value="peroxisomal NADH pyrophosphatase NUDT12"/>
    <property type="match status" value="1"/>
</dbReference>
<dbReference type="PROSITE" id="PS50088">
    <property type="entry name" value="ANK_REPEAT"/>
    <property type="match status" value="1"/>
</dbReference>
<comment type="similarity">
    <text evidence="5">Belongs to the Nudix hydrolase family. NudC subfamily.</text>
</comment>
<dbReference type="GO" id="GO:0035529">
    <property type="term" value="F:NADH pyrophosphatase activity"/>
    <property type="evidence" value="ECO:0007669"/>
    <property type="project" value="TreeGrafter"/>
</dbReference>
<evidence type="ECO:0000256" key="1">
    <source>
        <dbReference type="ARBA" id="ARBA00001946"/>
    </source>
</evidence>